<protein>
    <submittedName>
        <fullName evidence="1">Uncharacterized protein</fullName>
    </submittedName>
</protein>
<reference evidence="1" key="1">
    <citation type="submission" date="2021-08" db="EMBL/GenBank/DDBJ databases">
        <title>The first chromosome-level gecko genome reveals the dynamic sex chromosomes of Neotropical dwarf geckos (Sphaerodactylidae: Sphaerodactylus).</title>
        <authorList>
            <person name="Pinto B.J."/>
            <person name="Keating S.E."/>
            <person name="Gamble T."/>
        </authorList>
    </citation>
    <scope>NUCLEOTIDE SEQUENCE</scope>
    <source>
        <strain evidence="1">TG3544</strain>
    </source>
</reference>
<sequence length="657" mass="73035">MAEDPFPLPLTEQKANVDGARQPQLKPTSRLPVAGLRPKRPATCENEPPRENWKRPRESLAPPRRGAASLAISQPKVAPAAPVLRGRRGPGCHSTSRAGRAVGVASTAGLSRRPVPAAAALKSAPKGPPAGGGEKKRAPWDLKGQLSDLRTKLSASKETIQGLDLEKRALKKELQQAVAQNSELGSQASSLSVEVEVWQGRAKESLQRLSELLAREKQLQETVRRQEQEIEELQEATQALQEAKQGLAAQLGTTEARLRLAEETLARRGQENEALRSRVAEQDKRLHDSEMERRHLHNVVQELKGNIRVFCRVRPLLPCEKQAQKGAGHLRFPPEDNKSLLLCKAEESHVGREHKDDITYEFNFDRVFPPSSLQEDVFEEIALLVQSALDGYNVCIFAYGQTGSGKTYTMEGPEDLAPSTAGMIPRAVRQIFQASHEMEAKGWKYQFTANFLEIYNESLRDLLVLRPERSPELEIKRVNQSTEELHIPNLSYVPVTSEQEVLKLLRTAKANRSVAKTTLNERSSRSHSLFQLHIEGENASREVRTSSVLNLVDLAGSERLEKSMSKGERLKETQAINSSLSNLGLVIMALSNKEAHVPYRNSKLTYLLQNSLGGSSKMLMFVNISPLEENFAESLNSLRFARKVNECVIGTAQTNRK</sequence>
<name>A0ACB8EFX8_9SAUR</name>
<comment type="caution">
    <text evidence="1">The sequence shown here is derived from an EMBL/GenBank/DDBJ whole genome shotgun (WGS) entry which is preliminary data.</text>
</comment>
<organism evidence="1 2">
    <name type="scientific">Sphaerodactylus townsendi</name>
    <dbReference type="NCBI Taxonomy" id="933632"/>
    <lineage>
        <taxon>Eukaryota</taxon>
        <taxon>Metazoa</taxon>
        <taxon>Chordata</taxon>
        <taxon>Craniata</taxon>
        <taxon>Vertebrata</taxon>
        <taxon>Euteleostomi</taxon>
        <taxon>Lepidosauria</taxon>
        <taxon>Squamata</taxon>
        <taxon>Bifurcata</taxon>
        <taxon>Gekkota</taxon>
        <taxon>Sphaerodactylidae</taxon>
        <taxon>Sphaerodactylus</taxon>
    </lineage>
</organism>
<accession>A0ACB8EFX8</accession>
<evidence type="ECO:0000313" key="2">
    <source>
        <dbReference type="Proteomes" id="UP000827872"/>
    </source>
</evidence>
<evidence type="ECO:0000313" key="1">
    <source>
        <dbReference type="EMBL" id="KAH7991106.1"/>
    </source>
</evidence>
<dbReference type="Proteomes" id="UP000827872">
    <property type="component" value="Linkage Group LG03"/>
</dbReference>
<proteinExistence type="predicted"/>
<keyword evidence="2" id="KW-1185">Reference proteome</keyword>
<dbReference type="EMBL" id="CM037616">
    <property type="protein sequence ID" value="KAH7991106.1"/>
    <property type="molecule type" value="Genomic_DNA"/>
</dbReference>
<gene>
    <name evidence="1" type="ORF">K3G42_001178</name>
</gene>